<evidence type="ECO:0000313" key="1">
    <source>
        <dbReference type="EMBL" id="KAI3867309.1"/>
    </source>
</evidence>
<gene>
    <name evidence="1" type="ORF">MKW98_001743</name>
</gene>
<keyword evidence="2" id="KW-1185">Reference proteome</keyword>
<evidence type="ECO:0000313" key="2">
    <source>
        <dbReference type="Proteomes" id="UP001202328"/>
    </source>
</evidence>
<comment type="caution">
    <text evidence="1">The sequence shown here is derived from an EMBL/GenBank/DDBJ whole genome shotgun (WGS) entry which is preliminary data.</text>
</comment>
<reference evidence="1" key="1">
    <citation type="submission" date="2022-04" db="EMBL/GenBank/DDBJ databases">
        <title>A functionally conserved STORR gene fusion in Papaver species that diverged 16.8 million years ago.</title>
        <authorList>
            <person name="Catania T."/>
        </authorList>
    </citation>
    <scope>NUCLEOTIDE SEQUENCE</scope>
    <source>
        <strain evidence="1">S-188037</strain>
    </source>
</reference>
<dbReference type="AlphaFoldDB" id="A0AAD4S721"/>
<dbReference type="Proteomes" id="UP001202328">
    <property type="component" value="Unassembled WGS sequence"/>
</dbReference>
<sequence>MAMGKCQNHNRRRLENLMVNKLLDDTQHEILFPSKKCVGGAERSQVEDVFLPPSHLLRFSSLSANGAQPSVLTTQPSMCSIEHSHNHTAVDVQHRT</sequence>
<protein>
    <submittedName>
        <fullName evidence="1">Uncharacterized protein</fullName>
    </submittedName>
</protein>
<accession>A0AAD4S721</accession>
<name>A0AAD4S721_9MAGN</name>
<proteinExistence type="predicted"/>
<dbReference type="EMBL" id="JAJJMB010013564">
    <property type="protein sequence ID" value="KAI3867309.1"/>
    <property type="molecule type" value="Genomic_DNA"/>
</dbReference>
<organism evidence="1 2">
    <name type="scientific">Papaver atlanticum</name>
    <dbReference type="NCBI Taxonomy" id="357466"/>
    <lineage>
        <taxon>Eukaryota</taxon>
        <taxon>Viridiplantae</taxon>
        <taxon>Streptophyta</taxon>
        <taxon>Embryophyta</taxon>
        <taxon>Tracheophyta</taxon>
        <taxon>Spermatophyta</taxon>
        <taxon>Magnoliopsida</taxon>
        <taxon>Ranunculales</taxon>
        <taxon>Papaveraceae</taxon>
        <taxon>Papaveroideae</taxon>
        <taxon>Papaver</taxon>
    </lineage>
</organism>